<dbReference type="PROSITE" id="PS51257">
    <property type="entry name" value="PROKAR_LIPOPROTEIN"/>
    <property type="match status" value="1"/>
</dbReference>
<feature type="signal peptide" evidence="1">
    <location>
        <begin position="1"/>
        <end position="21"/>
    </location>
</feature>
<dbReference type="AlphaFoldDB" id="A0A8S9VBN9"/>
<protein>
    <recommendedName>
        <fullName evidence="5">Secreted RxLR effector peptide protein</fullName>
    </recommendedName>
</protein>
<evidence type="ECO:0000313" key="2">
    <source>
        <dbReference type="EMBL" id="KAF4147968.1"/>
    </source>
</evidence>
<keyword evidence="1" id="KW-0732">Signal</keyword>
<proteinExistence type="predicted"/>
<dbReference type="EMBL" id="JAACNO010000377">
    <property type="protein sequence ID" value="KAF4147968.1"/>
    <property type="molecule type" value="Genomic_DNA"/>
</dbReference>
<comment type="caution">
    <text evidence="2">The sequence shown here is derived from an EMBL/GenBank/DDBJ whole genome shotgun (WGS) entry which is preliminary data.</text>
</comment>
<organism evidence="2 4">
    <name type="scientific">Phytophthora infestans</name>
    <name type="common">Potato late blight agent</name>
    <name type="synonym">Botrytis infestans</name>
    <dbReference type="NCBI Taxonomy" id="4787"/>
    <lineage>
        <taxon>Eukaryota</taxon>
        <taxon>Sar</taxon>
        <taxon>Stramenopiles</taxon>
        <taxon>Oomycota</taxon>
        <taxon>Peronosporomycetes</taxon>
        <taxon>Peronosporales</taxon>
        <taxon>Peronosporaceae</taxon>
        <taxon>Phytophthora</taxon>
    </lineage>
</organism>
<evidence type="ECO:0000256" key="1">
    <source>
        <dbReference type="SAM" id="SignalP"/>
    </source>
</evidence>
<evidence type="ECO:0000313" key="4">
    <source>
        <dbReference type="Proteomes" id="UP000704712"/>
    </source>
</evidence>
<dbReference type="EMBL" id="JAACNO010000144">
    <property type="protein sequence ID" value="KAF4149643.1"/>
    <property type="molecule type" value="Genomic_DNA"/>
</dbReference>
<gene>
    <name evidence="3" type="ORF">GN958_ATG01171</name>
    <name evidence="2" type="ORF">GN958_ATG02847</name>
</gene>
<accession>A0A8S9VBN9</accession>
<sequence>MHQRNLLVFLVVAFAACVAVAEETTKGNNVNTASEAEARDRTNARRYLKSTVESFDPANEERLSFKLPGFSNIKSFFSKSTTAGAGMKNSPELATALKNPNVNKAFTEVAKQPGFFQSLKSNVKLNRLAGVLRRRPTEFSSRQVTNVGHLAVLRVRREHGQRCG</sequence>
<name>A0A8S9VBN9_PHYIN</name>
<reference evidence="2" key="1">
    <citation type="submission" date="2020-03" db="EMBL/GenBank/DDBJ databases">
        <title>Hybrid Assembly of Korean Phytophthora infestans isolates.</title>
        <authorList>
            <person name="Prokchorchik M."/>
            <person name="Lee Y."/>
            <person name="Seo J."/>
            <person name="Cho J.-H."/>
            <person name="Park Y.-E."/>
            <person name="Jang D.-C."/>
            <person name="Im J.-S."/>
            <person name="Choi J.-G."/>
            <person name="Park H.-J."/>
            <person name="Lee G.-B."/>
            <person name="Lee Y.-G."/>
            <person name="Hong S.-Y."/>
            <person name="Cho K."/>
            <person name="Sohn K.H."/>
        </authorList>
    </citation>
    <scope>NUCLEOTIDE SEQUENCE</scope>
    <source>
        <strain evidence="2">KR_2_A2</strain>
    </source>
</reference>
<dbReference type="Proteomes" id="UP000704712">
    <property type="component" value="Unassembled WGS sequence"/>
</dbReference>
<evidence type="ECO:0008006" key="5">
    <source>
        <dbReference type="Google" id="ProtNLM"/>
    </source>
</evidence>
<feature type="chain" id="PRO_5036274404" description="Secreted RxLR effector peptide protein" evidence="1">
    <location>
        <begin position="22"/>
        <end position="164"/>
    </location>
</feature>
<evidence type="ECO:0000313" key="3">
    <source>
        <dbReference type="EMBL" id="KAF4149643.1"/>
    </source>
</evidence>